<accession>A0A2G6E2B4</accession>
<sequence>MGIDLKNPIIAGASELTNNVETIKQLEQAGAAALVTKSLFEEQIQLERFKKGWCCSTDSFSRI</sequence>
<gene>
    <name evidence="1" type="ORF">CSB45_13810</name>
</gene>
<protein>
    <recommendedName>
        <fullName evidence="3">Dihydroorotate dehydrogenase domain-containing protein</fullName>
    </recommendedName>
</protein>
<dbReference type="Gene3D" id="3.20.20.70">
    <property type="entry name" value="Aldolase class I"/>
    <property type="match status" value="1"/>
</dbReference>
<reference evidence="1 2" key="1">
    <citation type="submission" date="2017-10" db="EMBL/GenBank/DDBJ databases">
        <title>Novel microbial diversity and functional potential in the marine mammal oral microbiome.</title>
        <authorList>
            <person name="Dudek N.K."/>
            <person name="Sun C.L."/>
            <person name="Burstein D."/>
            <person name="Kantor R.S."/>
            <person name="Aliaga Goltsman D.S."/>
            <person name="Bik E.M."/>
            <person name="Thomas B.C."/>
            <person name="Banfield J.F."/>
            <person name="Relman D.A."/>
        </authorList>
    </citation>
    <scope>NUCLEOTIDE SEQUENCE [LARGE SCALE GENOMIC DNA]</scope>
    <source>
        <strain evidence="1">DOLZORAL124_49_17</strain>
    </source>
</reference>
<dbReference type="EMBL" id="PDPS01000041">
    <property type="protein sequence ID" value="PID55891.1"/>
    <property type="molecule type" value="Genomic_DNA"/>
</dbReference>
<dbReference type="InterPro" id="IPR013785">
    <property type="entry name" value="Aldolase_TIM"/>
</dbReference>
<dbReference type="SUPFAM" id="SSF51395">
    <property type="entry name" value="FMN-linked oxidoreductases"/>
    <property type="match status" value="1"/>
</dbReference>
<name>A0A2G6E2B4_9BACT</name>
<dbReference type="AlphaFoldDB" id="A0A2G6E2B4"/>
<proteinExistence type="predicted"/>
<evidence type="ECO:0008006" key="3">
    <source>
        <dbReference type="Google" id="ProtNLM"/>
    </source>
</evidence>
<comment type="caution">
    <text evidence="1">The sequence shown here is derived from an EMBL/GenBank/DDBJ whole genome shotgun (WGS) entry which is preliminary data.</text>
</comment>
<dbReference type="Proteomes" id="UP000229740">
    <property type="component" value="Unassembled WGS sequence"/>
</dbReference>
<evidence type="ECO:0000313" key="1">
    <source>
        <dbReference type="EMBL" id="PID55891.1"/>
    </source>
</evidence>
<organism evidence="1 2">
    <name type="scientific">candidate division KSB3 bacterium</name>
    <dbReference type="NCBI Taxonomy" id="2044937"/>
    <lineage>
        <taxon>Bacteria</taxon>
        <taxon>candidate division KSB3</taxon>
    </lineage>
</organism>
<evidence type="ECO:0000313" key="2">
    <source>
        <dbReference type="Proteomes" id="UP000229740"/>
    </source>
</evidence>